<dbReference type="EMBL" id="JAIFRP010000002">
    <property type="protein sequence ID" value="KAK2589101.1"/>
    <property type="molecule type" value="Genomic_DNA"/>
</dbReference>
<evidence type="ECO:0000256" key="1">
    <source>
        <dbReference type="ARBA" id="ARBA00022741"/>
    </source>
</evidence>
<evidence type="ECO:0000256" key="2">
    <source>
        <dbReference type="ARBA" id="ARBA00022801"/>
    </source>
</evidence>
<dbReference type="InterPro" id="IPR000253">
    <property type="entry name" value="FHA_dom"/>
</dbReference>
<dbReference type="Proteomes" id="UP001258017">
    <property type="component" value="Unassembled WGS sequence"/>
</dbReference>
<feature type="compositionally biased region" description="Polar residues" evidence="5">
    <location>
        <begin position="583"/>
        <end position="593"/>
    </location>
</feature>
<evidence type="ECO:0000256" key="3">
    <source>
        <dbReference type="ARBA" id="ARBA00022806"/>
    </source>
</evidence>
<dbReference type="Gene3D" id="3.40.50.300">
    <property type="entry name" value="P-loop containing nucleotide triphosphate hydrolases"/>
    <property type="match status" value="2"/>
</dbReference>
<keyword evidence="1" id="KW-0547">Nucleotide-binding</keyword>
<feature type="compositionally biased region" description="Basic and acidic residues" evidence="5">
    <location>
        <begin position="686"/>
        <end position="705"/>
    </location>
</feature>
<evidence type="ECO:0000256" key="5">
    <source>
        <dbReference type="SAM" id="MobiDB-lite"/>
    </source>
</evidence>
<feature type="region of interest" description="Disordered" evidence="5">
    <location>
        <begin position="916"/>
        <end position="938"/>
    </location>
</feature>
<feature type="region of interest" description="Disordered" evidence="5">
    <location>
        <begin position="557"/>
        <end position="645"/>
    </location>
</feature>
<dbReference type="SUPFAM" id="SSF52540">
    <property type="entry name" value="P-loop containing nucleoside triphosphate hydrolases"/>
    <property type="match status" value="1"/>
</dbReference>
<organism evidence="7 8">
    <name type="scientific">Odynerus spinipes</name>
    <dbReference type="NCBI Taxonomy" id="1348599"/>
    <lineage>
        <taxon>Eukaryota</taxon>
        <taxon>Metazoa</taxon>
        <taxon>Ecdysozoa</taxon>
        <taxon>Arthropoda</taxon>
        <taxon>Hexapoda</taxon>
        <taxon>Insecta</taxon>
        <taxon>Pterygota</taxon>
        <taxon>Neoptera</taxon>
        <taxon>Endopterygota</taxon>
        <taxon>Hymenoptera</taxon>
        <taxon>Apocrita</taxon>
        <taxon>Aculeata</taxon>
        <taxon>Vespoidea</taxon>
        <taxon>Vespidae</taxon>
        <taxon>Eumeninae</taxon>
        <taxon>Odynerus</taxon>
    </lineage>
</organism>
<dbReference type="GO" id="GO:0005694">
    <property type="term" value="C:chromosome"/>
    <property type="evidence" value="ECO:0007669"/>
    <property type="project" value="UniProtKB-ARBA"/>
</dbReference>
<dbReference type="GO" id="GO:0005524">
    <property type="term" value="F:ATP binding"/>
    <property type="evidence" value="ECO:0007669"/>
    <property type="project" value="UniProtKB-KW"/>
</dbReference>
<dbReference type="PROSITE" id="PS50006">
    <property type="entry name" value="FHA_DOMAIN"/>
    <property type="match status" value="1"/>
</dbReference>
<keyword evidence="4" id="KW-0067">ATP-binding</keyword>
<comment type="caution">
    <text evidence="7">The sequence shown here is derived from an EMBL/GenBank/DDBJ whole genome shotgun (WGS) entry which is preliminary data.</text>
</comment>
<name>A0AAD9S290_9HYME</name>
<dbReference type="SMART" id="SM00240">
    <property type="entry name" value="FHA"/>
    <property type="match status" value="1"/>
</dbReference>
<sequence>MSSNINYDFILKRIHFPGTIVLDEPGQTYTCGRGKENQILCLSLTVSRQHCIFFRNTHEVYIIDLGSSNGVYVNEVKQKPKHMVKLNDNDIIGIGCPNSNDNNSDMYIYKLHFVVKTKPVEEQKLMELSKASLFEDTLISSSDITSSSSSKRKADKESSHLSPFMKISKISSDTNIPCKIEASGKKLNSIANKINLGQEIEIINIRNESNKAKLNTSSSDTHQTINDIDTNTDLFEINNKQKITEQGNLLNEINGLKSITENEVIFLDSPEVIDTEISQQNPDNNSIEICQSNDAQEKKYYDNNIVHIKDESETSTHVDISNDIEMLLQQQDYPKNKKIFDEAHNNLLKSKVPSIKKSELNKSMDRSTNIVHNGDYFIKIEDELIINDDDEEAIKNSMRNCSSYAFSPIKLKQIKQEPKSRFSALDIVNLSDDEENVFPCSQLFDSGLNVSSEIKEKVKQECNDNHNEDVNRLDDTEVVISLSDSEDEDNVWFQRLSQSQLFNDTISNNDETKPTVKAVMDEPMNIDTIDNDLRNIIEESNENVNDVSCKFNVDAKTKDKEDSKVQEENKDKKEKIKKKHKNTANVVKSSKVNVATKHSDISSDTEKMEIDESTKSSPVNTGQKNKNESFPSLNEKQNKIDNNTVSENTLNCTTYSKEIKSMIKKTLPIIDPPHMPTNKTFKSTHQSKERSNKTHVKTTSEKKKTSAEKKIEEYMYLKEQKKRRSIHTWAKCLPPSKNKKLPLTKEEKKELLETRKNKLKKIATEDKRVTTTDNETLKRSVTKPKAKVSLKSRGDFLINETQPKININRAVVTESKEKKKLKDNSINVTRSENDNVVPSVSDLQNKTKTCLYKETLNNVTKHLKQSLTITDINAIRINKVNKVDTNLNKPEDVGNVIDEAFHPIENENTGVTTNEIKAKKNEKTQKENRSPNRQTTSVNVIKRKSVSFNDIPEVREYEIDSQNTLRKLKGKDAPIPVDKLPSKKSMETNCPKIEDFLLRIFWWNPVWLEEQKNLQQMPPIVKESELVPMLTFYRSYSDYYKIAVPLLLLEIWYGITKDFETIEKNVNRPTMMCSTLQHSITHTHVPSVNMYLSTLTVQVLITKENLSKQIHPVYGDLVFFEYVKNENGRHIFHKIFAYVTNMHQTIITSFTEYNKDLENYVQKPYALLTYTLMTRLLEQNLIINRVQRIRTATYLRSSMRMIQAIQYLPQSPLMDLILQPKVEAYQLPQLEVPNYQLITKDKLNQKQLQAVTRVTEAVVQEKAKVCFIQGPPGTGKSKVIVNIVTEILYGNNRYENNKAALRILVCAPSNAAIDEIVLRLLAIRATIKQKRFKMVRIGKPETMHQTVKDISLTELGKRDAKRVTESYLAKNIPIDSVEEEKRFLEARINALKCEVLNSQKTDDTYKKHLQMKIADMITKYELLQNHRPVNEMSSSEFTKLQRVAERRILEGADIITCTLSSCYTNQMESIFGGSKKRISVCIVDEASQSCEAETLIPLLLGVNTLVLVGDPNQLPATVISQQAKKLGLDQSLFSRIQNAFQGERNNPIIMLNTQYRMAYSISYWPNKYFYGNQLKNAAKNVTTFPFHSYRVLNINASQNNDKFSNTNEAEFIGNIILCMMIQSNLEKWESNISVGVLTPYRNQRSLVSEKINKKILTIPENIKKKFTVEVNTVDSFQGQERDIIIMSCVRSHGIGFLSDRQRLCVALTRAKHTLILCGNFYTFMRDQMWKALILDAKSRGIFLNIDANANLQEIKTHIIK</sequence>
<keyword evidence="2" id="KW-0378">Hydrolase</keyword>
<dbReference type="Pfam" id="PF13087">
    <property type="entry name" value="AAA_12"/>
    <property type="match status" value="1"/>
</dbReference>
<feature type="region of interest" description="Disordered" evidence="5">
    <location>
        <begin position="668"/>
        <end position="705"/>
    </location>
</feature>
<dbReference type="PANTHER" id="PTHR10887">
    <property type="entry name" value="DNA2/NAM7 HELICASE FAMILY"/>
    <property type="match status" value="1"/>
</dbReference>
<dbReference type="InterPro" id="IPR041679">
    <property type="entry name" value="DNA2/NAM7-like_C"/>
</dbReference>
<dbReference type="CDD" id="cd18042">
    <property type="entry name" value="DEXXQc_SETX"/>
    <property type="match status" value="1"/>
</dbReference>
<dbReference type="GO" id="GO:0016787">
    <property type="term" value="F:hydrolase activity"/>
    <property type="evidence" value="ECO:0007669"/>
    <property type="project" value="UniProtKB-KW"/>
</dbReference>
<feature type="compositionally biased region" description="Polar residues" evidence="5">
    <location>
        <begin position="615"/>
        <end position="645"/>
    </location>
</feature>
<dbReference type="SUPFAM" id="SSF49879">
    <property type="entry name" value="SMAD/FHA domain"/>
    <property type="match status" value="1"/>
</dbReference>
<dbReference type="CDD" id="cd18808">
    <property type="entry name" value="SF1_C_Upf1"/>
    <property type="match status" value="1"/>
</dbReference>
<dbReference type="Pfam" id="PF13086">
    <property type="entry name" value="AAA_11"/>
    <property type="match status" value="1"/>
</dbReference>
<proteinExistence type="predicted"/>
<dbReference type="InterPro" id="IPR041677">
    <property type="entry name" value="DNA2/NAM7_AAA_11"/>
</dbReference>
<dbReference type="InterPro" id="IPR045055">
    <property type="entry name" value="DNA2/NAM7-like"/>
</dbReference>
<dbReference type="Gene3D" id="2.60.200.20">
    <property type="match status" value="1"/>
</dbReference>
<dbReference type="InterPro" id="IPR047187">
    <property type="entry name" value="SF1_C_Upf1"/>
</dbReference>
<dbReference type="InterPro" id="IPR027417">
    <property type="entry name" value="P-loop_NTPase"/>
</dbReference>
<dbReference type="Pfam" id="PF00498">
    <property type="entry name" value="FHA"/>
    <property type="match status" value="1"/>
</dbReference>
<evidence type="ECO:0000259" key="6">
    <source>
        <dbReference type="PROSITE" id="PS50006"/>
    </source>
</evidence>
<accession>A0AAD9S290</accession>
<dbReference type="CDD" id="cd00060">
    <property type="entry name" value="FHA"/>
    <property type="match status" value="1"/>
</dbReference>
<dbReference type="GO" id="GO:0006369">
    <property type="term" value="P:termination of RNA polymerase II transcription"/>
    <property type="evidence" value="ECO:0007669"/>
    <property type="project" value="TreeGrafter"/>
</dbReference>
<dbReference type="FunFam" id="3.40.50.300:FF:000326">
    <property type="entry name" value="P-loop containing nucleoside triphosphate hydrolase"/>
    <property type="match status" value="1"/>
</dbReference>
<feature type="compositionally biased region" description="Basic and acidic residues" evidence="5">
    <location>
        <begin position="557"/>
        <end position="574"/>
    </location>
</feature>
<dbReference type="GO" id="GO:0016604">
    <property type="term" value="C:nuclear body"/>
    <property type="evidence" value="ECO:0007669"/>
    <property type="project" value="TreeGrafter"/>
</dbReference>
<keyword evidence="8" id="KW-1185">Reference proteome</keyword>
<feature type="compositionally biased region" description="Basic and acidic residues" evidence="5">
    <location>
        <begin position="597"/>
        <end position="614"/>
    </location>
</feature>
<protein>
    <recommendedName>
        <fullName evidence="6">FHA domain-containing protein</fullName>
    </recommendedName>
</protein>
<evidence type="ECO:0000313" key="7">
    <source>
        <dbReference type="EMBL" id="KAK2589101.1"/>
    </source>
</evidence>
<dbReference type="InterPro" id="IPR008984">
    <property type="entry name" value="SMAD_FHA_dom_sf"/>
</dbReference>
<feature type="compositionally biased region" description="Basic and acidic residues" evidence="5">
    <location>
        <begin position="916"/>
        <end position="930"/>
    </location>
</feature>
<feature type="domain" description="FHA" evidence="6">
    <location>
        <begin position="29"/>
        <end position="78"/>
    </location>
</feature>
<evidence type="ECO:0000313" key="8">
    <source>
        <dbReference type="Proteomes" id="UP001258017"/>
    </source>
</evidence>
<dbReference type="PANTHER" id="PTHR10887:SF495">
    <property type="entry name" value="HELICASE SENATAXIN ISOFORM X1-RELATED"/>
    <property type="match status" value="1"/>
</dbReference>
<reference evidence="7" key="2">
    <citation type="journal article" date="2023" name="Commun. Biol.">
        <title>Intrasexual cuticular hydrocarbon dimorphism in a wasp sheds light on hydrocarbon biosynthesis genes in Hymenoptera.</title>
        <authorList>
            <person name="Moris V.C."/>
            <person name="Podsiadlowski L."/>
            <person name="Martin S."/>
            <person name="Oeyen J.P."/>
            <person name="Donath A."/>
            <person name="Petersen M."/>
            <person name="Wilbrandt J."/>
            <person name="Misof B."/>
            <person name="Liedtke D."/>
            <person name="Thamm M."/>
            <person name="Scheiner R."/>
            <person name="Schmitt T."/>
            <person name="Niehuis O."/>
        </authorList>
    </citation>
    <scope>NUCLEOTIDE SEQUENCE</scope>
    <source>
        <strain evidence="7">GBR_01_08_01A</strain>
    </source>
</reference>
<gene>
    <name evidence="7" type="ORF">KPH14_001927</name>
</gene>
<reference evidence="7" key="1">
    <citation type="submission" date="2021-08" db="EMBL/GenBank/DDBJ databases">
        <authorList>
            <person name="Misof B."/>
            <person name="Oliver O."/>
            <person name="Podsiadlowski L."/>
            <person name="Donath A."/>
            <person name="Peters R."/>
            <person name="Mayer C."/>
            <person name="Rust J."/>
            <person name="Gunkel S."/>
            <person name="Lesny P."/>
            <person name="Martin S."/>
            <person name="Oeyen J.P."/>
            <person name="Petersen M."/>
            <person name="Panagiotis P."/>
            <person name="Wilbrandt J."/>
            <person name="Tanja T."/>
        </authorList>
    </citation>
    <scope>NUCLEOTIDE SEQUENCE</scope>
    <source>
        <strain evidence="7">GBR_01_08_01A</strain>
        <tissue evidence="7">Thorax + abdomen</tissue>
    </source>
</reference>
<keyword evidence="3" id="KW-0347">Helicase</keyword>
<dbReference type="GO" id="GO:0001147">
    <property type="term" value="F:transcription termination site sequence-specific DNA binding"/>
    <property type="evidence" value="ECO:0007669"/>
    <property type="project" value="TreeGrafter"/>
</dbReference>
<dbReference type="GO" id="GO:0004386">
    <property type="term" value="F:helicase activity"/>
    <property type="evidence" value="ECO:0007669"/>
    <property type="project" value="UniProtKB-KW"/>
</dbReference>
<evidence type="ECO:0000256" key="4">
    <source>
        <dbReference type="ARBA" id="ARBA00022840"/>
    </source>
</evidence>